<dbReference type="Pfam" id="PF02492">
    <property type="entry name" value="cobW"/>
    <property type="match status" value="1"/>
</dbReference>
<dbReference type="SMART" id="SM00833">
    <property type="entry name" value="CobW_C"/>
    <property type="match status" value="1"/>
</dbReference>
<proteinExistence type="inferred from homology"/>
<organism evidence="7 8">
    <name type="scientific">Chloropicon primus</name>
    <dbReference type="NCBI Taxonomy" id="1764295"/>
    <lineage>
        <taxon>Eukaryota</taxon>
        <taxon>Viridiplantae</taxon>
        <taxon>Chlorophyta</taxon>
        <taxon>Chloropicophyceae</taxon>
        <taxon>Chloropicales</taxon>
        <taxon>Chloropicaceae</taxon>
        <taxon>Chloropicon</taxon>
    </lineage>
</organism>
<dbReference type="AlphaFoldDB" id="A0A5B8MG99"/>
<dbReference type="GO" id="GO:0016787">
    <property type="term" value="F:hydrolase activity"/>
    <property type="evidence" value="ECO:0007669"/>
    <property type="project" value="UniProtKB-KW"/>
</dbReference>
<comment type="catalytic activity">
    <reaction evidence="5">
        <text>GTP + H2O = GDP + phosphate + H(+)</text>
        <dbReference type="Rhea" id="RHEA:19669"/>
        <dbReference type="ChEBI" id="CHEBI:15377"/>
        <dbReference type="ChEBI" id="CHEBI:15378"/>
        <dbReference type="ChEBI" id="CHEBI:37565"/>
        <dbReference type="ChEBI" id="CHEBI:43474"/>
        <dbReference type="ChEBI" id="CHEBI:58189"/>
    </reaction>
    <physiologicalReaction direction="left-to-right" evidence="5">
        <dbReference type="Rhea" id="RHEA:19670"/>
    </physiologicalReaction>
</comment>
<evidence type="ECO:0000256" key="5">
    <source>
        <dbReference type="ARBA" id="ARBA00049117"/>
    </source>
</evidence>
<protein>
    <submittedName>
        <fullName evidence="7">Cobalamin synthesis protein CobW</fullName>
    </submittedName>
</protein>
<evidence type="ECO:0000256" key="3">
    <source>
        <dbReference type="ARBA" id="ARBA00023186"/>
    </source>
</evidence>
<evidence type="ECO:0000256" key="1">
    <source>
        <dbReference type="ARBA" id="ARBA00022741"/>
    </source>
</evidence>
<dbReference type="GO" id="GO:0000166">
    <property type="term" value="F:nucleotide binding"/>
    <property type="evidence" value="ECO:0007669"/>
    <property type="project" value="UniProtKB-KW"/>
</dbReference>
<dbReference type="Gene3D" id="3.30.1220.10">
    <property type="entry name" value="CobW-like, C-terminal domain"/>
    <property type="match status" value="1"/>
</dbReference>
<dbReference type="InterPro" id="IPR036627">
    <property type="entry name" value="CobW-likC_sf"/>
</dbReference>
<evidence type="ECO:0000313" key="7">
    <source>
        <dbReference type="EMBL" id="QDZ19453.1"/>
    </source>
</evidence>
<dbReference type="PANTHER" id="PTHR13748">
    <property type="entry name" value="COBW-RELATED"/>
    <property type="match status" value="1"/>
</dbReference>
<dbReference type="Gene3D" id="3.40.50.300">
    <property type="entry name" value="P-loop containing nucleotide triphosphate hydrolases"/>
    <property type="match status" value="1"/>
</dbReference>
<comment type="similarity">
    <text evidence="4">Belongs to the SIMIBI class G3E GTPase family. ZNG1 subfamily.</text>
</comment>
<dbReference type="InterPro" id="IPR051316">
    <property type="entry name" value="Zinc-reg_GTPase_activator"/>
</dbReference>
<dbReference type="InterPro" id="IPR003495">
    <property type="entry name" value="CobW/HypB/UreG_nucleotide-bd"/>
</dbReference>
<name>A0A5B8MG99_9CHLO</name>
<evidence type="ECO:0000256" key="4">
    <source>
        <dbReference type="ARBA" id="ARBA00034320"/>
    </source>
</evidence>
<dbReference type="CDD" id="cd03112">
    <property type="entry name" value="CobW-like"/>
    <property type="match status" value="1"/>
</dbReference>
<keyword evidence="1" id="KW-0547">Nucleotide-binding</keyword>
<dbReference type="Pfam" id="PF07683">
    <property type="entry name" value="CobW_C"/>
    <property type="match status" value="1"/>
</dbReference>
<dbReference type="SUPFAM" id="SSF52540">
    <property type="entry name" value="P-loop containing nucleoside triphosphate hydrolases"/>
    <property type="match status" value="1"/>
</dbReference>
<keyword evidence="3" id="KW-0143">Chaperone</keyword>
<dbReference type="InterPro" id="IPR027417">
    <property type="entry name" value="P-loop_NTPase"/>
</dbReference>
<dbReference type="EMBL" id="CP031035">
    <property type="protein sequence ID" value="QDZ19453.1"/>
    <property type="molecule type" value="Genomic_DNA"/>
</dbReference>
<sequence length="498" mass="53377">MPGPSEGVVRVTLVTGFLGSGKTTLVNHILGSQPLEALQEGEVVAIVNDFAEFNVDAETVSRQGAAGCAGKGGKGMRRGARVDTVRLQNGCLCCTVQDDFISGVEAVVGRDGVRDLIIETSGVSDPGPICQAFRSPRLRGRCRLDAVVTLVDCSDEDVLSRLGDSAAMRNQVRAADVILLNKVDLAMEEQVEVARRRVEEVRGGGKTLAVACVRAQVDLCLILDPAEGGGRAGWTPPAPEREEAMAMWGGMAISGRVQQPALGLVSGGRSGHAMSSLTFTPRHARSSLALSKFHRFLEGLPGSVLRGKGFVQFSCLPGRRYEFHLVGQRYEANEIVAERGQSRAAVVVVLIGTSLDSAGLERQLLDCVDDDDDDADRSGSSAGDPTREFRAMIEQDKRFCLQEELPWPTGVAFGLRGSYGSFGVLDPDLVEAANRELAARLSKYSLFSLLSGPKIQVDCSGMKAEDVHRWRDALGKETFVVLSNLIDPAAQQMYRGGT</sequence>
<dbReference type="Proteomes" id="UP000316726">
    <property type="component" value="Chromosome 2"/>
</dbReference>
<keyword evidence="2" id="KW-0378">Hydrolase</keyword>
<gene>
    <name evidence="7" type="ORF">A3770_02p19710</name>
</gene>
<dbReference type="InterPro" id="IPR011629">
    <property type="entry name" value="CobW-like_C"/>
</dbReference>
<evidence type="ECO:0000256" key="2">
    <source>
        <dbReference type="ARBA" id="ARBA00022801"/>
    </source>
</evidence>
<accession>A0A5B8MG99</accession>
<dbReference type="SUPFAM" id="SSF90002">
    <property type="entry name" value="Hypothetical protein YjiA, C-terminal domain"/>
    <property type="match status" value="1"/>
</dbReference>
<keyword evidence="8" id="KW-1185">Reference proteome</keyword>
<evidence type="ECO:0000313" key="8">
    <source>
        <dbReference type="Proteomes" id="UP000316726"/>
    </source>
</evidence>
<feature type="domain" description="CobW C-terminal" evidence="6">
    <location>
        <begin position="274"/>
        <end position="368"/>
    </location>
</feature>
<dbReference type="OrthoDB" id="272672at2759"/>
<reference evidence="7 8" key="1">
    <citation type="submission" date="2018-07" db="EMBL/GenBank/DDBJ databases">
        <title>The complete nuclear genome of the prasinophyte Chloropicon primus (CCMP1205).</title>
        <authorList>
            <person name="Pombert J.-F."/>
            <person name="Otis C."/>
            <person name="Turmel M."/>
            <person name="Lemieux C."/>
        </authorList>
    </citation>
    <scope>NUCLEOTIDE SEQUENCE [LARGE SCALE GENOMIC DNA]</scope>
    <source>
        <strain evidence="7 8">CCMP1205</strain>
    </source>
</reference>
<evidence type="ECO:0000259" key="6">
    <source>
        <dbReference type="SMART" id="SM00833"/>
    </source>
</evidence>